<comment type="caution">
    <text evidence="2">The sequence shown here is derived from an EMBL/GenBank/DDBJ whole genome shotgun (WGS) entry which is preliminary data.</text>
</comment>
<keyword evidence="3" id="KW-1185">Reference proteome</keyword>
<dbReference type="SUPFAM" id="SSF49464">
    <property type="entry name" value="Carboxypeptidase regulatory domain-like"/>
    <property type="match status" value="1"/>
</dbReference>
<organism evidence="2 3">
    <name type="scientific">Ohtaekwangia kribbensis</name>
    <dbReference type="NCBI Taxonomy" id="688913"/>
    <lineage>
        <taxon>Bacteria</taxon>
        <taxon>Pseudomonadati</taxon>
        <taxon>Bacteroidota</taxon>
        <taxon>Cytophagia</taxon>
        <taxon>Cytophagales</taxon>
        <taxon>Fulvivirgaceae</taxon>
        <taxon>Ohtaekwangia</taxon>
    </lineage>
</organism>
<feature type="chain" id="PRO_5046872735" evidence="1">
    <location>
        <begin position="24"/>
        <end position="631"/>
    </location>
</feature>
<evidence type="ECO:0000313" key="2">
    <source>
        <dbReference type="EMBL" id="MFD1000238.1"/>
    </source>
</evidence>
<accession>A0ABW3K2T9</accession>
<dbReference type="InterPro" id="IPR008969">
    <property type="entry name" value="CarboxyPept-like_regulatory"/>
</dbReference>
<keyword evidence="1" id="KW-0732">Signal</keyword>
<gene>
    <name evidence="2" type="ORF">ACFQ21_13025</name>
</gene>
<sequence length="631" mass="68795">MKTNRTFLLIAFLTLWQFTSAKAVEDPKTPLLERVISVNFQQETLATALKKIGELAGFTFSYNSNILDANRLISYEASNKTVREVLDYIFKGNIQYKERRKHIILTKSENSSKDTRKVSGYIIDEATGERLKNVSIYDPVSLSSAVTDAYGFFQIEIPRPSNEEVSLVVKKLNYADTVVTTGEGKGLLNVPIKIDKEKFNVLADSVGKKLKRFWLLTKNATVQAINMINIDDTLHRHFQFSVVPFIGTNHKLSGNIINDYSLNLFGGYSKGVEKLEIGGYFNAVGGDVRGVQIAGLANGVTGETNGVQIAGLVNGNLGKTKGVQIAGLLNFNVDTTNTVALAGLLNFGLRDSKGARVGGLGNATMGKQEGPSVAGLFNFSTHDASTTQVAGLLNFTAGSMNNGAQVGGLVNFAAHDVQGAQVSGLLNLAGGKVTGTQVGVVNYATKVNGLQLGFLNISDSIKGVPIGFLTFASRGGYHKIEISADEIFYTNVAFRTGVRKFYNIFTAGAKPETFNDSETIWTFGYGLGTAPRLSNTLYLNVDLTANQVVKGSWTDAVHMINKLYLGVDYQFARKMSVTAGVTLNVYITDTTYQNYPDIFTNYKPHYFSEHTSSNDINSKWWWGAKVGLRFL</sequence>
<dbReference type="EMBL" id="JBHTKA010000003">
    <property type="protein sequence ID" value="MFD1000238.1"/>
    <property type="molecule type" value="Genomic_DNA"/>
</dbReference>
<reference evidence="3" key="1">
    <citation type="journal article" date="2019" name="Int. J. Syst. Evol. Microbiol.">
        <title>The Global Catalogue of Microorganisms (GCM) 10K type strain sequencing project: providing services to taxonomists for standard genome sequencing and annotation.</title>
        <authorList>
            <consortium name="The Broad Institute Genomics Platform"/>
            <consortium name="The Broad Institute Genome Sequencing Center for Infectious Disease"/>
            <person name="Wu L."/>
            <person name="Ma J."/>
        </authorList>
    </citation>
    <scope>NUCLEOTIDE SEQUENCE [LARGE SCALE GENOMIC DNA]</scope>
    <source>
        <strain evidence="3">CCUG 58938</strain>
    </source>
</reference>
<dbReference type="Proteomes" id="UP001597112">
    <property type="component" value="Unassembled WGS sequence"/>
</dbReference>
<name>A0ABW3K2T9_9BACT</name>
<protein>
    <submittedName>
        <fullName evidence="2">STN domain-containing protein</fullName>
    </submittedName>
</protein>
<evidence type="ECO:0000313" key="3">
    <source>
        <dbReference type="Proteomes" id="UP001597112"/>
    </source>
</evidence>
<feature type="signal peptide" evidence="1">
    <location>
        <begin position="1"/>
        <end position="23"/>
    </location>
</feature>
<dbReference type="Gene3D" id="2.60.40.1120">
    <property type="entry name" value="Carboxypeptidase-like, regulatory domain"/>
    <property type="match status" value="1"/>
</dbReference>
<dbReference type="RefSeq" id="WP_377579636.1">
    <property type="nucleotide sequence ID" value="NZ_JBHTKA010000003.1"/>
</dbReference>
<proteinExistence type="predicted"/>
<evidence type="ECO:0000256" key="1">
    <source>
        <dbReference type="SAM" id="SignalP"/>
    </source>
</evidence>